<evidence type="ECO:0000259" key="1">
    <source>
        <dbReference type="Pfam" id="PF12680"/>
    </source>
</evidence>
<reference evidence="2" key="2">
    <citation type="submission" date="2023-04" db="EMBL/GenBank/DDBJ databases">
        <title>Paracnuella aquatica gen. nov., sp. nov., a member of the family Chitinophagaceae isolated from a hot spring.</title>
        <authorList>
            <person name="Wang C."/>
        </authorList>
    </citation>
    <scope>NUCLEOTIDE SEQUENCE</scope>
    <source>
        <strain evidence="2">LB-8</strain>
    </source>
</reference>
<feature type="domain" description="SnoaL-like" evidence="1">
    <location>
        <begin position="11"/>
        <end position="108"/>
    </location>
</feature>
<dbReference type="AlphaFoldDB" id="A0A9X2XYV6"/>
<reference evidence="2" key="1">
    <citation type="submission" date="2022-09" db="EMBL/GenBank/DDBJ databases">
        <authorList>
            <person name="Yuan C."/>
            <person name="Ke Z."/>
        </authorList>
    </citation>
    <scope>NUCLEOTIDE SEQUENCE</scope>
    <source>
        <strain evidence="2">LB-8</strain>
    </source>
</reference>
<sequence length="138" mass="15924">MDAETLLFKLRDALNTHDIEAFVACFDENYYSEQPAHPARTFQGREQVRKNWASNFEEMPDFSAQLIRHAISHDTLWTEWEWQGTRRDTSKLFMRGVMIMGVEEGKITWGRLYVEPVEVSGKGIEGAVAEVMHGKKTS</sequence>
<dbReference type="InterPro" id="IPR037401">
    <property type="entry name" value="SnoaL-like"/>
</dbReference>
<gene>
    <name evidence="2" type="ORF">OCK74_19745</name>
</gene>
<dbReference type="Proteomes" id="UP001155483">
    <property type="component" value="Unassembled WGS sequence"/>
</dbReference>
<dbReference type="InterPro" id="IPR032710">
    <property type="entry name" value="NTF2-like_dom_sf"/>
</dbReference>
<keyword evidence="3" id="KW-1185">Reference proteome</keyword>
<dbReference type="EMBL" id="JAOTIF010000020">
    <property type="protein sequence ID" value="MCU7551365.1"/>
    <property type="molecule type" value="Genomic_DNA"/>
</dbReference>
<proteinExistence type="predicted"/>
<dbReference type="Gene3D" id="3.10.450.50">
    <property type="match status" value="1"/>
</dbReference>
<protein>
    <submittedName>
        <fullName evidence="2">Nuclear transport factor 2 family protein</fullName>
    </submittedName>
</protein>
<evidence type="ECO:0000313" key="2">
    <source>
        <dbReference type="EMBL" id="MCU7551365.1"/>
    </source>
</evidence>
<evidence type="ECO:0000313" key="3">
    <source>
        <dbReference type="Proteomes" id="UP001155483"/>
    </source>
</evidence>
<name>A0A9X2XYV6_9BACT</name>
<comment type="caution">
    <text evidence="2">The sequence shown here is derived from an EMBL/GenBank/DDBJ whole genome shotgun (WGS) entry which is preliminary data.</text>
</comment>
<organism evidence="2 3">
    <name type="scientific">Paraflavisolibacter caeni</name>
    <dbReference type="NCBI Taxonomy" id="2982496"/>
    <lineage>
        <taxon>Bacteria</taxon>
        <taxon>Pseudomonadati</taxon>
        <taxon>Bacteroidota</taxon>
        <taxon>Chitinophagia</taxon>
        <taxon>Chitinophagales</taxon>
        <taxon>Chitinophagaceae</taxon>
        <taxon>Paraflavisolibacter</taxon>
    </lineage>
</organism>
<dbReference type="RefSeq" id="WP_279298804.1">
    <property type="nucleotide sequence ID" value="NZ_JAOTIF010000020.1"/>
</dbReference>
<accession>A0A9X2XYV6</accession>
<dbReference type="SUPFAM" id="SSF54427">
    <property type="entry name" value="NTF2-like"/>
    <property type="match status" value="1"/>
</dbReference>
<dbReference type="Pfam" id="PF12680">
    <property type="entry name" value="SnoaL_2"/>
    <property type="match status" value="1"/>
</dbReference>